<organism evidence="1 2">
    <name type="scientific">Aequorivita vitellina</name>
    <dbReference type="NCBI Taxonomy" id="2874475"/>
    <lineage>
        <taxon>Bacteria</taxon>
        <taxon>Pseudomonadati</taxon>
        <taxon>Bacteroidota</taxon>
        <taxon>Flavobacteriia</taxon>
        <taxon>Flavobacteriales</taxon>
        <taxon>Flavobacteriaceae</taxon>
        <taxon>Aequorivita</taxon>
    </lineage>
</organism>
<dbReference type="RefSeq" id="WP_237604085.1">
    <property type="nucleotide sequence ID" value="NZ_JAIRBA010000040.1"/>
</dbReference>
<dbReference type="Proteomes" id="UP001139461">
    <property type="component" value="Unassembled WGS sequence"/>
</dbReference>
<evidence type="ECO:0000313" key="1">
    <source>
        <dbReference type="EMBL" id="MCG2420308.1"/>
    </source>
</evidence>
<dbReference type="AlphaFoldDB" id="A0A9X1QWM5"/>
<proteinExistence type="predicted"/>
<keyword evidence="2" id="KW-1185">Reference proteome</keyword>
<name>A0A9X1QWM5_9FLAO</name>
<comment type="caution">
    <text evidence="1">The sequence shown here is derived from an EMBL/GenBank/DDBJ whole genome shotgun (WGS) entry which is preliminary data.</text>
</comment>
<evidence type="ECO:0000313" key="2">
    <source>
        <dbReference type="Proteomes" id="UP001139461"/>
    </source>
</evidence>
<accession>A0A9X1QWM5</accession>
<protein>
    <submittedName>
        <fullName evidence="1">Uncharacterized protein</fullName>
    </submittedName>
</protein>
<gene>
    <name evidence="1" type="ORF">K8089_14875</name>
</gene>
<sequence>MIQLVSEYSNYLKQLPVLIKNSPYKAAYIIDKLQMPKPTYYRKLKDNSFTVAEVKKLTEILFSKEAYLKEIKETIARSREEIKNGKSTEHKILMDDIRNEFL</sequence>
<dbReference type="EMBL" id="JAIRBA010000040">
    <property type="protein sequence ID" value="MCG2420308.1"/>
    <property type="molecule type" value="Genomic_DNA"/>
</dbReference>
<reference evidence="1" key="1">
    <citation type="submission" date="2021-09" db="EMBL/GenBank/DDBJ databases">
        <title>Genome of Aequorivita sp. strain F47161.</title>
        <authorList>
            <person name="Wang Y."/>
        </authorList>
    </citation>
    <scope>NUCLEOTIDE SEQUENCE</scope>
    <source>
        <strain evidence="1">F47161</strain>
    </source>
</reference>